<dbReference type="InterPro" id="IPR036594">
    <property type="entry name" value="Meth_synthase_dom"/>
</dbReference>
<dbReference type="InterPro" id="IPR003759">
    <property type="entry name" value="Cbl-bd_cap"/>
</dbReference>
<dbReference type="PANTHER" id="PTHR45833">
    <property type="entry name" value="METHIONINE SYNTHASE"/>
    <property type="match status" value="1"/>
</dbReference>
<dbReference type="SMART" id="SM01018">
    <property type="entry name" value="B12-binding_2"/>
    <property type="match status" value="1"/>
</dbReference>
<dbReference type="SUPFAM" id="SSF47644">
    <property type="entry name" value="Methionine synthase domain"/>
    <property type="match status" value="1"/>
</dbReference>
<dbReference type="GO" id="GO:0050667">
    <property type="term" value="P:homocysteine metabolic process"/>
    <property type="evidence" value="ECO:0007669"/>
    <property type="project" value="TreeGrafter"/>
</dbReference>
<accession>H5XUP0</accession>
<dbReference type="GO" id="GO:0031419">
    <property type="term" value="F:cobalamin binding"/>
    <property type="evidence" value="ECO:0007669"/>
    <property type="project" value="InterPro"/>
</dbReference>
<dbReference type="AlphaFoldDB" id="H5XUP0"/>
<dbReference type="OrthoDB" id="9783599at2"/>
<dbReference type="PROSITE" id="PS51337">
    <property type="entry name" value="B12_BINDING_NTER"/>
    <property type="match status" value="1"/>
</dbReference>
<gene>
    <name evidence="5" type="ORF">DesyoDRAFT_1950</name>
</gene>
<dbReference type="Pfam" id="PF02310">
    <property type="entry name" value="B12-binding"/>
    <property type="match status" value="1"/>
</dbReference>
<feature type="domain" description="B12-binding N-terminal" evidence="4">
    <location>
        <begin position="1"/>
        <end position="88"/>
    </location>
</feature>
<evidence type="ECO:0000313" key="6">
    <source>
        <dbReference type="Proteomes" id="UP000005104"/>
    </source>
</evidence>
<evidence type="ECO:0000256" key="2">
    <source>
        <dbReference type="ARBA" id="ARBA00023285"/>
    </source>
</evidence>
<dbReference type="SUPFAM" id="SSF52242">
    <property type="entry name" value="Cobalamin (vitamin B12)-binding domain"/>
    <property type="match status" value="1"/>
</dbReference>
<dbReference type="InterPro" id="IPR036724">
    <property type="entry name" value="Cobalamin-bd_sf"/>
</dbReference>
<dbReference type="GO" id="GO:0046653">
    <property type="term" value="P:tetrahydrofolate metabolic process"/>
    <property type="evidence" value="ECO:0007669"/>
    <property type="project" value="TreeGrafter"/>
</dbReference>
<evidence type="ECO:0000259" key="3">
    <source>
        <dbReference type="PROSITE" id="PS51332"/>
    </source>
</evidence>
<protein>
    <submittedName>
        <fullName evidence="5">Putative cobalamin binding protein</fullName>
    </submittedName>
</protein>
<dbReference type="STRING" id="768710.DesyoDRAFT_1950"/>
<dbReference type="Proteomes" id="UP000005104">
    <property type="component" value="Chromosome"/>
</dbReference>
<keyword evidence="6" id="KW-1185">Reference proteome</keyword>
<proteinExistence type="predicted"/>
<keyword evidence="2" id="KW-0170">Cobalt</keyword>
<reference evidence="5 6" key="1">
    <citation type="submission" date="2011-11" db="EMBL/GenBank/DDBJ databases">
        <title>The Noncontiguous Finished genome of Desulfosporosinus youngiae DSM 17734.</title>
        <authorList>
            <consortium name="US DOE Joint Genome Institute (JGI-PGF)"/>
            <person name="Lucas S."/>
            <person name="Han J."/>
            <person name="Lapidus A."/>
            <person name="Cheng J.-F."/>
            <person name="Goodwin L."/>
            <person name="Pitluck S."/>
            <person name="Peters L."/>
            <person name="Ovchinnikova G."/>
            <person name="Lu M."/>
            <person name="Land M.L."/>
            <person name="Hauser L."/>
            <person name="Pester M."/>
            <person name="Spring S."/>
            <person name="Ollivier B."/>
            <person name="Rattei T."/>
            <person name="Klenk H.-P."/>
            <person name="Wagner M."/>
            <person name="Loy A."/>
            <person name="Woyke T.J."/>
        </authorList>
    </citation>
    <scope>NUCLEOTIDE SEQUENCE [LARGE SCALE GENOMIC DNA]</scope>
    <source>
        <strain evidence="5 6">DSM 17734</strain>
    </source>
</reference>
<dbReference type="RefSeq" id="WP_007782275.1">
    <property type="nucleotide sequence ID" value="NZ_CM001441.1"/>
</dbReference>
<dbReference type="Gene3D" id="3.40.50.280">
    <property type="entry name" value="Cobalamin-binding domain"/>
    <property type="match status" value="1"/>
</dbReference>
<dbReference type="EMBL" id="CM001441">
    <property type="protein sequence ID" value="EHQ89058.1"/>
    <property type="molecule type" value="Genomic_DNA"/>
</dbReference>
<dbReference type="GO" id="GO:0046872">
    <property type="term" value="F:metal ion binding"/>
    <property type="evidence" value="ECO:0007669"/>
    <property type="project" value="UniProtKB-KW"/>
</dbReference>
<dbReference type="HOGENOM" id="CLU_082102_2_0_9"/>
<dbReference type="eggNOG" id="COG5012">
    <property type="taxonomic scope" value="Bacteria"/>
</dbReference>
<dbReference type="InterPro" id="IPR050554">
    <property type="entry name" value="Met_Synthase/Corrinoid"/>
</dbReference>
<dbReference type="PANTHER" id="PTHR45833:SF1">
    <property type="entry name" value="METHIONINE SYNTHASE"/>
    <property type="match status" value="1"/>
</dbReference>
<dbReference type="Pfam" id="PF02607">
    <property type="entry name" value="B12-binding_2"/>
    <property type="match status" value="1"/>
</dbReference>
<dbReference type="GO" id="GO:0005829">
    <property type="term" value="C:cytosol"/>
    <property type="evidence" value="ECO:0007669"/>
    <property type="project" value="TreeGrafter"/>
</dbReference>
<evidence type="ECO:0000313" key="5">
    <source>
        <dbReference type="EMBL" id="EHQ89058.1"/>
    </source>
</evidence>
<sequence>MAKLSEPLASAIAELEDDKAIELVKQRLDGGTKPLEIVRSLQEGMSEVGSRFEAGDYFLSELILAGEAMKGAMDLLEPHLGGVNQEHRGDVVIGTVHGDVHDLGKNIVVMLLKGAGYNVIDLGVDVPADKFVDAIKEHNAPLVGMSVLLTGCQPAMKDTITAIRNAGLQTKVIIGGNYVDEIVKNNVGADFIGVGASDAVKYANQVFAG</sequence>
<organism evidence="5 6">
    <name type="scientific">Desulfosporosinus youngiae DSM 17734</name>
    <dbReference type="NCBI Taxonomy" id="768710"/>
    <lineage>
        <taxon>Bacteria</taxon>
        <taxon>Bacillati</taxon>
        <taxon>Bacillota</taxon>
        <taxon>Clostridia</taxon>
        <taxon>Eubacteriales</taxon>
        <taxon>Desulfitobacteriaceae</taxon>
        <taxon>Desulfosporosinus</taxon>
    </lineage>
</organism>
<dbReference type="Gene3D" id="1.10.1240.10">
    <property type="entry name" value="Methionine synthase domain"/>
    <property type="match status" value="1"/>
</dbReference>
<dbReference type="InterPro" id="IPR006158">
    <property type="entry name" value="Cobalamin-bd"/>
</dbReference>
<evidence type="ECO:0000259" key="4">
    <source>
        <dbReference type="PROSITE" id="PS51337"/>
    </source>
</evidence>
<dbReference type="PROSITE" id="PS51332">
    <property type="entry name" value="B12_BINDING"/>
    <property type="match status" value="1"/>
</dbReference>
<evidence type="ECO:0000256" key="1">
    <source>
        <dbReference type="ARBA" id="ARBA00022723"/>
    </source>
</evidence>
<keyword evidence="1" id="KW-0479">Metal-binding</keyword>
<dbReference type="GO" id="GO:0008705">
    <property type="term" value="F:methionine synthase activity"/>
    <property type="evidence" value="ECO:0007669"/>
    <property type="project" value="TreeGrafter"/>
</dbReference>
<feature type="domain" description="B12-binding" evidence="3">
    <location>
        <begin position="88"/>
        <end position="209"/>
    </location>
</feature>
<name>H5XUP0_9FIRM</name>